<keyword evidence="2" id="KW-1185">Reference proteome</keyword>
<name>A0A4Q0M684_9HYPH</name>
<dbReference type="EMBL" id="RYFI01000025">
    <property type="protein sequence ID" value="RXF68550.1"/>
    <property type="molecule type" value="Genomic_DNA"/>
</dbReference>
<dbReference type="Gene3D" id="3.40.50.150">
    <property type="entry name" value="Vaccinia Virus protein VP39"/>
    <property type="match status" value="1"/>
</dbReference>
<reference evidence="1 2" key="1">
    <citation type="submission" date="2018-12" db="EMBL/GenBank/DDBJ databases">
        <title>bacterium Hansschlegelia zhihuaiae S113.</title>
        <authorList>
            <person name="He J."/>
        </authorList>
    </citation>
    <scope>NUCLEOTIDE SEQUENCE [LARGE SCALE GENOMIC DNA]</scope>
    <source>
        <strain evidence="1 2">S 113</strain>
    </source>
</reference>
<evidence type="ECO:0000313" key="1">
    <source>
        <dbReference type="EMBL" id="RXF68550.1"/>
    </source>
</evidence>
<sequence>MRCEDLDHAEAGRLVSPSAERNKQPIADLLDAVLPGSGEVLEVSSGTGQHVVHFAHRMPRLVWRPTERDAECLRSIEAWRGFAALPNVRAPILLDVHDDVWPAPPLDAVICLNMIHIAPWSATEGLMRGAGRILKPGGLLFLYGPFQRHGAHTAESNAEFDRQLRARDPKWGVRNLEEVSTVAASERLELAAIHQLPANNLGVVFRKQ</sequence>
<comment type="caution">
    <text evidence="1">The sequence shown here is derived from an EMBL/GenBank/DDBJ whole genome shotgun (WGS) entry which is preliminary data.</text>
</comment>
<dbReference type="SUPFAM" id="SSF53335">
    <property type="entry name" value="S-adenosyl-L-methionine-dependent methyltransferases"/>
    <property type="match status" value="1"/>
</dbReference>
<proteinExistence type="predicted"/>
<gene>
    <name evidence="1" type="ORF">EK403_19860</name>
</gene>
<dbReference type="Proteomes" id="UP000289708">
    <property type="component" value="Unassembled WGS sequence"/>
</dbReference>
<organism evidence="1 2">
    <name type="scientific">Hansschlegelia zhihuaiae</name>
    <dbReference type="NCBI Taxonomy" id="405005"/>
    <lineage>
        <taxon>Bacteria</taxon>
        <taxon>Pseudomonadati</taxon>
        <taxon>Pseudomonadota</taxon>
        <taxon>Alphaproteobacteria</taxon>
        <taxon>Hyphomicrobiales</taxon>
        <taxon>Methylopilaceae</taxon>
        <taxon>Hansschlegelia</taxon>
    </lineage>
</organism>
<dbReference type="PANTHER" id="PTHR20974:SF0">
    <property type="entry name" value="UPF0585 PROTEIN CG18661"/>
    <property type="match status" value="1"/>
</dbReference>
<dbReference type="RefSeq" id="WP_128779199.1">
    <property type="nucleotide sequence ID" value="NZ_RYFI01000025.1"/>
</dbReference>
<dbReference type="AlphaFoldDB" id="A0A4Q0M684"/>
<accession>A0A4Q0M684</accession>
<dbReference type="InterPro" id="IPR010342">
    <property type="entry name" value="DUF938"/>
</dbReference>
<dbReference type="OrthoDB" id="5525831at2"/>
<evidence type="ECO:0000313" key="2">
    <source>
        <dbReference type="Proteomes" id="UP000289708"/>
    </source>
</evidence>
<dbReference type="PANTHER" id="PTHR20974">
    <property type="entry name" value="UPF0585 PROTEIN CG18661"/>
    <property type="match status" value="1"/>
</dbReference>
<dbReference type="Pfam" id="PF06080">
    <property type="entry name" value="DUF938"/>
    <property type="match status" value="1"/>
</dbReference>
<dbReference type="InterPro" id="IPR029063">
    <property type="entry name" value="SAM-dependent_MTases_sf"/>
</dbReference>
<protein>
    <submittedName>
        <fullName evidence="1">DUF938 domain-containing protein</fullName>
    </submittedName>
</protein>